<feature type="domain" description="ABC transmembrane type-1" evidence="10">
    <location>
        <begin position="17"/>
        <end position="206"/>
    </location>
</feature>
<evidence type="ECO:0000256" key="4">
    <source>
        <dbReference type="ARBA" id="ARBA00022475"/>
    </source>
</evidence>
<evidence type="ECO:0000256" key="5">
    <source>
        <dbReference type="ARBA" id="ARBA00022692"/>
    </source>
</evidence>
<keyword evidence="3 9" id="KW-0813">Transport</keyword>
<keyword evidence="5 9" id="KW-0812">Transmembrane</keyword>
<evidence type="ECO:0000256" key="3">
    <source>
        <dbReference type="ARBA" id="ARBA00022448"/>
    </source>
</evidence>
<organism evidence="11 12">
    <name type="scientific">Janibacter alittae</name>
    <dbReference type="NCBI Taxonomy" id="3115209"/>
    <lineage>
        <taxon>Bacteria</taxon>
        <taxon>Bacillati</taxon>
        <taxon>Actinomycetota</taxon>
        <taxon>Actinomycetes</taxon>
        <taxon>Micrococcales</taxon>
        <taxon>Intrasporangiaceae</taxon>
        <taxon>Janibacter</taxon>
    </lineage>
</organism>
<keyword evidence="6" id="KW-0029">Amino-acid transport</keyword>
<reference evidence="11 12" key="1">
    <citation type="submission" date="2024-02" db="EMBL/GenBank/DDBJ databases">
        <title>Janibacter sp. nov., isolated from gut of marine sandworm.</title>
        <authorList>
            <person name="Kim B."/>
            <person name="Jun M.O."/>
            <person name="Shin N.-R."/>
        </authorList>
    </citation>
    <scope>NUCLEOTIDE SEQUENCE [LARGE SCALE GENOMIC DNA]</scope>
    <source>
        <strain evidence="11 12">A1S7</strain>
    </source>
</reference>
<evidence type="ECO:0000256" key="9">
    <source>
        <dbReference type="RuleBase" id="RU363032"/>
    </source>
</evidence>
<evidence type="ECO:0000256" key="2">
    <source>
        <dbReference type="ARBA" id="ARBA00010072"/>
    </source>
</evidence>
<evidence type="ECO:0000313" key="12">
    <source>
        <dbReference type="Proteomes" id="UP001382727"/>
    </source>
</evidence>
<dbReference type="RefSeq" id="WP_338748039.1">
    <property type="nucleotide sequence ID" value="NZ_CP144913.1"/>
</dbReference>
<keyword evidence="8 9" id="KW-0472">Membrane</keyword>
<feature type="transmembrane region" description="Helical" evidence="9">
    <location>
        <begin position="65"/>
        <end position="87"/>
    </location>
</feature>
<accession>A0ABZ2ME70</accession>
<keyword evidence="7 9" id="KW-1133">Transmembrane helix</keyword>
<dbReference type="Proteomes" id="UP001382727">
    <property type="component" value="Chromosome"/>
</dbReference>
<evidence type="ECO:0000256" key="6">
    <source>
        <dbReference type="ARBA" id="ARBA00022970"/>
    </source>
</evidence>
<keyword evidence="12" id="KW-1185">Reference proteome</keyword>
<dbReference type="InterPro" id="IPR035906">
    <property type="entry name" value="MetI-like_sf"/>
</dbReference>
<dbReference type="Gene3D" id="1.10.3720.10">
    <property type="entry name" value="MetI-like"/>
    <property type="match status" value="1"/>
</dbReference>
<keyword evidence="4" id="KW-1003">Cell membrane</keyword>
<evidence type="ECO:0000259" key="10">
    <source>
        <dbReference type="PROSITE" id="PS50928"/>
    </source>
</evidence>
<evidence type="ECO:0000313" key="11">
    <source>
        <dbReference type="EMBL" id="WXB75327.1"/>
    </source>
</evidence>
<feature type="transmembrane region" description="Helical" evidence="9">
    <location>
        <begin position="184"/>
        <end position="209"/>
    </location>
</feature>
<dbReference type="PROSITE" id="PS50928">
    <property type="entry name" value="ABC_TM1"/>
    <property type="match status" value="1"/>
</dbReference>
<dbReference type="PANTHER" id="PTHR30614:SF37">
    <property type="entry name" value="AMINO-ACID ABC TRANSPORTER PERMEASE PROTEIN YHDX-RELATED"/>
    <property type="match status" value="1"/>
</dbReference>
<dbReference type="Pfam" id="PF00528">
    <property type="entry name" value="BPD_transp_1"/>
    <property type="match status" value="1"/>
</dbReference>
<protein>
    <submittedName>
        <fullName evidence="11">Amino acid ABC transporter permease</fullName>
    </submittedName>
</protein>
<dbReference type="EMBL" id="CP144913">
    <property type="protein sequence ID" value="WXB75327.1"/>
    <property type="molecule type" value="Genomic_DNA"/>
</dbReference>
<gene>
    <name evidence="11" type="ORF">V1351_10200</name>
</gene>
<evidence type="ECO:0000256" key="7">
    <source>
        <dbReference type="ARBA" id="ARBA00022989"/>
    </source>
</evidence>
<name>A0ABZ2ME70_9MICO</name>
<dbReference type="InterPro" id="IPR010065">
    <property type="entry name" value="AA_ABC_transptr_permease_3TM"/>
</dbReference>
<proteinExistence type="inferred from homology"/>
<sequence length="217" mass="23131">MGPDYLSELATSLADGFLVTLQLIGWTLLFSTILGTLLGAMRVSPIAPLRFVGTSYVNIFRNTPLVVVFLFVVVGLPGVGIGPSFFWRAVISLSLYTAAFVCECIRSGVNTVDPGQAEAARSIGMGFGASLRHVVLPQAFRAIIPPLVSVYIAMAKNTSVAYAFGITEATYQLKALIEDFPGSLWFNFAGIVAGYILIVAVLSAIASGFERRTAVAR</sequence>
<dbReference type="InterPro" id="IPR043429">
    <property type="entry name" value="ArtM/GltK/GlnP/TcyL/YhdX-like"/>
</dbReference>
<dbReference type="CDD" id="cd06261">
    <property type="entry name" value="TM_PBP2"/>
    <property type="match status" value="1"/>
</dbReference>
<feature type="transmembrane region" description="Helical" evidence="9">
    <location>
        <begin position="23"/>
        <end position="44"/>
    </location>
</feature>
<dbReference type="SUPFAM" id="SSF161098">
    <property type="entry name" value="MetI-like"/>
    <property type="match status" value="1"/>
</dbReference>
<comment type="subcellular location">
    <subcellularLocation>
        <location evidence="1 9">Cell membrane</location>
        <topology evidence="1 9">Multi-pass membrane protein</topology>
    </subcellularLocation>
</comment>
<dbReference type="NCBIfam" id="TIGR01726">
    <property type="entry name" value="HEQRo_perm_3TM"/>
    <property type="match status" value="1"/>
</dbReference>
<comment type="similarity">
    <text evidence="2">Belongs to the binding-protein-dependent transport system permease family. HisMQ subfamily.</text>
</comment>
<dbReference type="PANTHER" id="PTHR30614">
    <property type="entry name" value="MEMBRANE COMPONENT OF AMINO ACID ABC TRANSPORTER"/>
    <property type="match status" value="1"/>
</dbReference>
<evidence type="ECO:0000256" key="1">
    <source>
        <dbReference type="ARBA" id="ARBA00004651"/>
    </source>
</evidence>
<evidence type="ECO:0000256" key="8">
    <source>
        <dbReference type="ARBA" id="ARBA00023136"/>
    </source>
</evidence>
<dbReference type="InterPro" id="IPR000515">
    <property type="entry name" value="MetI-like"/>
</dbReference>